<dbReference type="InterPro" id="IPR022417">
    <property type="entry name" value="Porphobilin_deaminase_N"/>
</dbReference>
<gene>
    <name evidence="7 10" type="primary">hemC</name>
    <name evidence="10" type="ORF">E6K78_10510</name>
</gene>
<evidence type="ECO:0000256" key="7">
    <source>
        <dbReference type="HAMAP-Rule" id="MF_00260"/>
    </source>
</evidence>
<comment type="catalytic activity">
    <reaction evidence="6 7">
        <text>4 porphobilinogen + H2O = hydroxymethylbilane + 4 NH4(+)</text>
        <dbReference type="Rhea" id="RHEA:13185"/>
        <dbReference type="ChEBI" id="CHEBI:15377"/>
        <dbReference type="ChEBI" id="CHEBI:28938"/>
        <dbReference type="ChEBI" id="CHEBI:57845"/>
        <dbReference type="ChEBI" id="CHEBI:58126"/>
        <dbReference type="EC" id="2.5.1.61"/>
    </reaction>
</comment>
<keyword evidence="5 7" id="KW-0627">Porphyrin biosynthesis</keyword>
<dbReference type="PIRSF" id="PIRSF001438">
    <property type="entry name" value="4pyrrol_synth_OHMeBilane_synth"/>
    <property type="match status" value="1"/>
</dbReference>
<dbReference type="PANTHER" id="PTHR11557">
    <property type="entry name" value="PORPHOBILINOGEN DEAMINASE"/>
    <property type="match status" value="1"/>
</dbReference>
<evidence type="ECO:0000259" key="9">
    <source>
        <dbReference type="Pfam" id="PF03900"/>
    </source>
</evidence>
<dbReference type="Pfam" id="PF03900">
    <property type="entry name" value="Porphobil_deamC"/>
    <property type="match status" value="1"/>
</dbReference>
<dbReference type="Gene3D" id="3.40.190.10">
    <property type="entry name" value="Periplasmic binding protein-like II"/>
    <property type="match status" value="2"/>
</dbReference>
<evidence type="ECO:0000259" key="8">
    <source>
        <dbReference type="Pfam" id="PF01379"/>
    </source>
</evidence>
<comment type="cofactor">
    <cofactor evidence="7">
        <name>dipyrromethane</name>
        <dbReference type="ChEBI" id="CHEBI:60342"/>
    </cofactor>
    <text evidence="7">Binds 1 dipyrromethane group covalently.</text>
</comment>
<keyword evidence="4 7" id="KW-0808">Transferase</keyword>
<dbReference type="InterPro" id="IPR022419">
    <property type="entry name" value="Porphobilin_deaminase_cofac_BS"/>
</dbReference>
<dbReference type="EC" id="2.5.1.61" evidence="7"/>
<evidence type="ECO:0000256" key="6">
    <source>
        <dbReference type="ARBA" id="ARBA00048169"/>
    </source>
</evidence>
<dbReference type="GO" id="GO:0005737">
    <property type="term" value="C:cytoplasm"/>
    <property type="evidence" value="ECO:0007669"/>
    <property type="project" value="UniProtKB-UniRule"/>
</dbReference>
<comment type="subunit">
    <text evidence="3 7">Monomer.</text>
</comment>
<evidence type="ECO:0000313" key="11">
    <source>
        <dbReference type="Proteomes" id="UP000316609"/>
    </source>
</evidence>
<proteinExistence type="inferred from homology"/>
<dbReference type="SUPFAM" id="SSF53850">
    <property type="entry name" value="Periplasmic binding protein-like II"/>
    <property type="match status" value="1"/>
</dbReference>
<dbReference type="GO" id="GO:0006782">
    <property type="term" value="P:protoporphyrinogen IX biosynthetic process"/>
    <property type="evidence" value="ECO:0007669"/>
    <property type="project" value="UniProtKB-UniRule"/>
</dbReference>
<evidence type="ECO:0000256" key="3">
    <source>
        <dbReference type="ARBA" id="ARBA00011245"/>
    </source>
</evidence>
<dbReference type="Proteomes" id="UP000316609">
    <property type="component" value="Unassembled WGS sequence"/>
</dbReference>
<dbReference type="Pfam" id="PF01379">
    <property type="entry name" value="Porphobil_deam"/>
    <property type="match status" value="1"/>
</dbReference>
<sequence>MGPHRVGTRASALARRQTAEVVRLWTALDPDARIEVVEIATAGDQLADAPLERLEGTGFFTSALETALLSGAIDLAVHSYKDLPVAATTGLTVAAVPTRGRVEDALCARDGLTLDGLPSGARVGTSSVRRTAQVRSLRSDLDLMPLRGNVPTRLERVARGDLDAVILATAGLERLGLSTRITEVFSFHRVLTAPAQGALAVQTRAGDRALRAVLGRIEHPPTRRAVTAERAVLHALRGGCSVPVGAFARCVGERVALTAGVFGPDGGRALRVEVEGNDPEATGNDAARRLLAAGAGEILAALKREPRLAGEGSR</sequence>
<dbReference type="EMBL" id="VBOY01000108">
    <property type="protein sequence ID" value="TMQ63487.1"/>
    <property type="molecule type" value="Genomic_DNA"/>
</dbReference>
<comment type="similarity">
    <text evidence="2 7">Belongs to the HMBS family.</text>
</comment>
<dbReference type="PROSITE" id="PS00533">
    <property type="entry name" value="PORPHOBILINOGEN_DEAM"/>
    <property type="match status" value="1"/>
</dbReference>
<comment type="miscellaneous">
    <text evidence="7">The porphobilinogen subunits are added to the dipyrromethane group.</text>
</comment>
<feature type="domain" description="Porphobilinogen deaminase N-terminal" evidence="8">
    <location>
        <begin position="5"/>
        <end position="211"/>
    </location>
</feature>
<organism evidence="10 11">
    <name type="scientific">Eiseniibacteriota bacterium</name>
    <dbReference type="NCBI Taxonomy" id="2212470"/>
    <lineage>
        <taxon>Bacteria</taxon>
        <taxon>Candidatus Eiseniibacteriota</taxon>
    </lineage>
</organism>
<dbReference type="PANTHER" id="PTHR11557:SF0">
    <property type="entry name" value="PORPHOBILINOGEN DEAMINASE"/>
    <property type="match status" value="1"/>
</dbReference>
<dbReference type="GO" id="GO:0004418">
    <property type="term" value="F:hydroxymethylbilane synthase activity"/>
    <property type="evidence" value="ECO:0007669"/>
    <property type="project" value="UniProtKB-UniRule"/>
</dbReference>
<dbReference type="SUPFAM" id="SSF54782">
    <property type="entry name" value="Porphobilinogen deaminase (hydroxymethylbilane synthase), C-terminal domain"/>
    <property type="match status" value="1"/>
</dbReference>
<dbReference type="PRINTS" id="PR00151">
    <property type="entry name" value="PORPHBDMNASE"/>
</dbReference>
<dbReference type="Gene3D" id="3.30.160.40">
    <property type="entry name" value="Porphobilinogen deaminase, C-terminal domain"/>
    <property type="match status" value="1"/>
</dbReference>
<dbReference type="InterPro" id="IPR036803">
    <property type="entry name" value="Porphobilinogen_deaminase_C_sf"/>
</dbReference>
<dbReference type="InterPro" id="IPR022418">
    <property type="entry name" value="Porphobilinogen_deaminase_C"/>
</dbReference>
<reference evidence="10 11" key="1">
    <citation type="journal article" date="2019" name="Nat. Microbiol.">
        <title>Mediterranean grassland soil C-N compound turnover is dependent on rainfall and depth, and is mediated by genomically divergent microorganisms.</title>
        <authorList>
            <person name="Diamond S."/>
            <person name="Andeer P.F."/>
            <person name="Li Z."/>
            <person name="Crits-Christoph A."/>
            <person name="Burstein D."/>
            <person name="Anantharaman K."/>
            <person name="Lane K.R."/>
            <person name="Thomas B.C."/>
            <person name="Pan C."/>
            <person name="Northen T.R."/>
            <person name="Banfield J.F."/>
        </authorList>
    </citation>
    <scope>NUCLEOTIDE SEQUENCE [LARGE SCALE GENOMIC DNA]</scope>
    <source>
        <strain evidence="10">WS_8</strain>
    </source>
</reference>
<dbReference type="InterPro" id="IPR000860">
    <property type="entry name" value="HemC"/>
</dbReference>
<evidence type="ECO:0000256" key="4">
    <source>
        <dbReference type="ARBA" id="ARBA00022679"/>
    </source>
</evidence>
<dbReference type="HAMAP" id="MF_00260">
    <property type="entry name" value="Porphobil_deam"/>
    <property type="match status" value="1"/>
</dbReference>
<comment type="caution">
    <text evidence="10">The sequence shown here is derived from an EMBL/GenBank/DDBJ whole genome shotgun (WGS) entry which is preliminary data.</text>
</comment>
<feature type="domain" description="Porphobilinogen deaminase C-terminal" evidence="9">
    <location>
        <begin position="225"/>
        <end position="291"/>
    </location>
</feature>
<accession>A0A538TIN0</accession>
<evidence type="ECO:0000256" key="2">
    <source>
        <dbReference type="ARBA" id="ARBA00005638"/>
    </source>
</evidence>
<evidence type="ECO:0000256" key="5">
    <source>
        <dbReference type="ARBA" id="ARBA00023244"/>
    </source>
</evidence>
<dbReference type="AlphaFoldDB" id="A0A538TIN0"/>
<evidence type="ECO:0000256" key="1">
    <source>
        <dbReference type="ARBA" id="ARBA00002869"/>
    </source>
</evidence>
<comment type="function">
    <text evidence="1 7">Tetrapolymerization of the monopyrrole PBG into the hydroxymethylbilane pre-uroporphyrinogen in several discrete steps.</text>
</comment>
<protein>
    <recommendedName>
        <fullName evidence="7">Porphobilinogen deaminase</fullName>
        <shortName evidence="7">PBG</shortName>
        <ecNumber evidence="7">2.5.1.61</ecNumber>
    </recommendedName>
    <alternativeName>
        <fullName evidence="7">Hydroxymethylbilane synthase</fullName>
        <shortName evidence="7">HMBS</shortName>
    </alternativeName>
    <alternativeName>
        <fullName evidence="7">Pre-uroporphyrinogen synthase</fullName>
    </alternativeName>
</protein>
<dbReference type="NCBIfam" id="TIGR00212">
    <property type="entry name" value="hemC"/>
    <property type="match status" value="1"/>
</dbReference>
<dbReference type="FunFam" id="3.40.190.10:FF:000005">
    <property type="entry name" value="Porphobilinogen deaminase"/>
    <property type="match status" value="1"/>
</dbReference>
<evidence type="ECO:0000313" key="10">
    <source>
        <dbReference type="EMBL" id="TMQ63487.1"/>
    </source>
</evidence>
<feature type="modified residue" description="S-(dipyrrolylmethanemethyl)cysteine" evidence="7">
    <location>
        <position position="240"/>
    </location>
</feature>
<name>A0A538TIN0_UNCEI</name>